<evidence type="ECO:0000313" key="2">
    <source>
        <dbReference type="Proteomes" id="UP001497700"/>
    </source>
</evidence>
<accession>A0ACB9YV97</accession>
<protein>
    <submittedName>
        <fullName evidence="1">Uncharacterized protein</fullName>
    </submittedName>
</protein>
<sequence>MNANLSPGENKPALYLAIKLTRVPDLVAGWVEDRFERILDIIARAGLRGPSLKFFIIYAHDNNAFLDYPADSAIVKKFIAWFKRLLLDVDSDRSPHGNVPGRGVQIPGASNDILTNQLCLLPGEWDERNASQVVVFGSKLLEKYMQDEQDWKSDDGKTYTEKILDTCQELSRTYGGPNGVKKDEELSKVAYDKILNAQTVLMPKMGAIFHHVLTELAFLDFRMKRQATPSVIPILLSGDHQTSFPRCITSVPTKLRVENVDPCDLYQSFFKVLLMFENHEKDRAFIESMRGCFLKCKEMAEKEPPMTQAQYDSRCEQIVVGILRKLVDSPEYNKLERQVTIDETRKILRLHSLLDRSSIQRISGDDLPEEMRDIDLIEKSKSQQESQRLIALNDLFSERKTKNGTIIPKRIIIWGLPGVGKSTLSRRITFAYSWHEKHLNKHDLVIRVPLRRLEQTSDLKQLLFNEFFQLEPHGLKFAAALANWILDNQYKILFILDGLDETQGWSDQKHNVLKALIDQPIAIITSRFNVGTLAMNPVDLELEALGLSMKSISAYLGTTKIIAAEDGESVSRVIENNQMIQEMVRIPIYLDILCYSWDEISRQGQYSSLGRANDRAQPPTTTDFFQVITHKLWRKDIPTLDISDHGVRLTGEIVDAVRDPQRLLRRVVQAEIDLLGIIATTLLDHGRFEFKDTDIDAAIKELEANGRLLPLSLERNLSKLSFLRRDSNSAQQQNYRFGHINFQEFFATQYLVRDRGSLEKHMRLHKYNRHYEIVWRFVAGLLPSEHVGFVDFFDLLDQEPRDLIGIRHVYLTMNCLRECSSRLDKMQQCRIHAALTSWLDLERQMYLYPIIVNDTAFPEEIIRNKVDQELLRGNYISHWVPRRWTLSGEYITWLVSYAEQGKFPNAPMAFGESIHRQSSLSARTGERLLDLLERPDYRMYEFAKSVLVSSYKLHEATVTKMIGILDSPDMSKKVCPSSRIPLQNIYSDILKQQKQLSRPREIYTETVKTLQSTIAKTKDSLDRLQIVSGFLHHLELHKYFIPWLTTLRNTLEDVSVNESYRLDAAYAVQYISPSLQGCQRSVAQLLSADSSLLRYTAVDILRDQKILRGDEVKSALESAFVRYPWETYPWVLAMALNGRLSMTQDNPLDWLISQSSSIPRTEFPELPNIDKTVASRYLLTDPSLDDSSMPHSVANWLLELISNSEDIYRPSGLGLILQKATLEPKTVSKLIEMLGTMPKIDIVQALQGRPEAHDGVIDVLIHTEDWEVANNAAVALMSPGSDQIGRLPDEKTIETLYSLLTRLGSRHRSHRLVVELLLFQPMLSPKILKDLVEFAGKLGCYSLRSYGYGPMRSHYRTIEEFCLYVESFDNPNTITQFLQIIFLPQTHAEAKPAWIDGDSLWWYSADGSKRKCKLQNEERFRMVFRQGQKDAGVPEWAQISLKVGGVLKTA</sequence>
<dbReference type="Proteomes" id="UP001497700">
    <property type="component" value="Unassembled WGS sequence"/>
</dbReference>
<gene>
    <name evidence="1" type="ORF">F4820DRAFT_471725</name>
</gene>
<keyword evidence="2" id="KW-1185">Reference proteome</keyword>
<name>A0ACB9YV97_9PEZI</name>
<dbReference type="EMBL" id="MU393509">
    <property type="protein sequence ID" value="KAI4863162.1"/>
    <property type="molecule type" value="Genomic_DNA"/>
</dbReference>
<proteinExistence type="predicted"/>
<reference evidence="1 2" key="1">
    <citation type="journal article" date="2022" name="New Phytol.">
        <title>Ecological generalism drives hyperdiversity of secondary metabolite gene clusters in xylarialean endophytes.</title>
        <authorList>
            <person name="Franco M.E.E."/>
            <person name="Wisecaver J.H."/>
            <person name="Arnold A.E."/>
            <person name="Ju Y.M."/>
            <person name="Slot J.C."/>
            <person name="Ahrendt S."/>
            <person name="Moore L.P."/>
            <person name="Eastman K.E."/>
            <person name="Scott K."/>
            <person name="Konkel Z."/>
            <person name="Mondo S.J."/>
            <person name="Kuo A."/>
            <person name="Hayes R.D."/>
            <person name="Haridas S."/>
            <person name="Andreopoulos B."/>
            <person name="Riley R."/>
            <person name="LaButti K."/>
            <person name="Pangilinan J."/>
            <person name="Lipzen A."/>
            <person name="Amirebrahimi M."/>
            <person name="Yan J."/>
            <person name="Adam C."/>
            <person name="Keymanesh K."/>
            <person name="Ng V."/>
            <person name="Louie K."/>
            <person name="Northen T."/>
            <person name="Drula E."/>
            <person name="Henrissat B."/>
            <person name="Hsieh H.M."/>
            <person name="Youens-Clark K."/>
            <person name="Lutzoni F."/>
            <person name="Miadlikowska J."/>
            <person name="Eastwood D.C."/>
            <person name="Hamelin R.C."/>
            <person name="Grigoriev I.V."/>
            <person name="U'Ren J.M."/>
        </authorList>
    </citation>
    <scope>NUCLEOTIDE SEQUENCE [LARGE SCALE GENOMIC DNA]</scope>
    <source>
        <strain evidence="1 2">CBS 119005</strain>
    </source>
</reference>
<evidence type="ECO:0000313" key="1">
    <source>
        <dbReference type="EMBL" id="KAI4863162.1"/>
    </source>
</evidence>
<organism evidence="1 2">
    <name type="scientific">Hypoxylon rubiginosum</name>
    <dbReference type="NCBI Taxonomy" id="110542"/>
    <lineage>
        <taxon>Eukaryota</taxon>
        <taxon>Fungi</taxon>
        <taxon>Dikarya</taxon>
        <taxon>Ascomycota</taxon>
        <taxon>Pezizomycotina</taxon>
        <taxon>Sordariomycetes</taxon>
        <taxon>Xylariomycetidae</taxon>
        <taxon>Xylariales</taxon>
        <taxon>Hypoxylaceae</taxon>
        <taxon>Hypoxylon</taxon>
    </lineage>
</organism>
<comment type="caution">
    <text evidence="1">The sequence shown here is derived from an EMBL/GenBank/DDBJ whole genome shotgun (WGS) entry which is preliminary data.</text>
</comment>